<sequence length="247" mass="26145">MLVRQGTHRNEKIDRHLAASLAAIAGALNASAFYAVGFFSANMTGNVSTLSDHLAVGQWLSSLLYGGIVIAFILGAATSTLIVNAGQRRNVHAIYAYSILTEAILLAALGCADLWLLAAWRTPVLVLGLAFLMGLQNAVVTRISDARVRTTHVSGMATDLGIELAIALDALRGREQAPEARRNLSKLQLHLYTIVSFLLGGVLGVFAYRAIGGHLLLLAAVLLTLIAVDAILRARKIAAAGVEPRTS</sequence>
<dbReference type="PANTHER" id="PTHR37314:SF4">
    <property type="entry name" value="UPF0700 TRANSMEMBRANE PROTEIN YOAK"/>
    <property type="match status" value="1"/>
</dbReference>
<keyword evidence="1" id="KW-0812">Transmembrane</keyword>
<evidence type="ECO:0000256" key="1">
    <source>
        <dbReference type="SAM" id="Phobius"/>
    </source>
</evidence>
<gene>
    <name evidence="2" type="ORF">RsS93_41420</name>
</gene>
<organism evidence="2 3">
    <name type="scientific">Rhizobium dioscoreae</name>
    <dbReference type="NCBI Taxonomy" id="2653122"/>
    <lineage>
        <taxon>Bacteria</taxon>
        <taxon>Pseudomonadati</taxon>
        <taxon>Pseudomonadota</taxon>
        <taxon>Alphaproteobacteria</taxon>
        <taxon>Hyphomicrobiales</taxon>
        <taxon>Rhizobiaceae</taxon>
        <taxon>Rhizobium/Agrobacterium group</taxon>
        <taxon>Rhizobium</taxon>
    </lineage>
</organism>
<reference evidence="2 3" key="1">
    <citation type="journal article" date="2020" name="Genome Biol. Evol.">
        <title>Rhizobium dioscoreae sp. nov., a plant growth-promoting bacterium isolated from yam (Dioscorea species).</title>
        <authorList>
            <person name="Ouyabe M."/>
            <person name="Tanaka N."/>
            <person name="Shiwa Y."/>
            <person name="Fujita N."/>
            <person name="Kikuno H."/>
            <person name="Babil P."/>
            <person name="Shiwachi H."/>
        </authorList>
    </citation>
    <scope>NUCLEOTIDE SEQUENCE [LARGE SCALE GENOMIC DNA]</scope>
    <source>
        <strain evidence="2 3">S-93</strain>
    </source>
</reference>
<evidence type="ECO:0000313" key="3">
    <source>
        <dbReference type="Proteomes" id="UP000390335"/>
    </source>
</evidence>
<feature type="transmembrane region" description="Helical" evidence="1">
    <location>
        <begin position="21"/>
        <end position="43"/>
    </location>
</feature>
<keyword evidence="3" id="KW-1185">Reference proteome</keyword>
<dbReference type="EMBL" id="BLAJ01000004">
    <property type="protein sequence ID" value="GES51528.1"/>
    <property type="molecule type" value="Genomic_DNA"/>
</dbReference>
<feature type="transmembrane region" description="Helical" evidence="1">
    <location>
        <begin position="214"/>
        <end position="232"/>
    </location>
</feature>
<feature type="transmembrane region" description="Helical" evidence="1">
    <location>
        <begin position="63"/>
        <end position="83"/>
    </location>
</feature>
<comment type="caution">
    <text evidence="2">The sequence shown here is derived from an EMBL/GenBank/DDBJ whole genome shotgun (WGS) entry which is preliminary data.</text>
</comment>
<keyword evidence="1" id="KW-1133">Transmembrane helix</keyword>
<protein>
    <submittedName>
        <fullName evidence="2">DUF1275 family protein</fullName>
    </submittedName>
</protein>
<dbReference type="Proteomes" id="UP000390335">
    <property type="component" value="Unassembled WGS sequence"/>
</dbReference>
<dbReference type="InterPro" id="IPR010699">
    <property type="entry name" value="DUF1275"/>
</dbReference>
<dbReference type="Pfam" id="PF06912">
    <property type="entry name" value="DUF1275"/>
    <property type="match status" value="1"/>
</dbReference>
<dbReference type="PANTHER" id="PTHR37314">
    <property type="entry name" value="SLR0142 PROTEIN"/>
    <property type="match status" value="1"/>
</dbReference>
<feature type="transmembrane region" description="Helical" evidence="1">
    <location>
        <begin position="189"/>
        <end position="208"/>
    </location>
</feature>
<dbReference type="RefSeq" id="WP_113388676.1">
    <property type="nucleotide sequence ID" value="NZ_BLAI01000001.1"/>
</dbReference>
<keyword evidence="1" id="KW-0472">Membrane</keyword>
<proteinExistence type="predicted"/>
<name>A0ABQ0Z7L3_9HYPH</name>
<evidence type="ECO:0000313" key="2">
    <source>
        <dbReference type="EMBL" id="GES51528.1"/>
    </source>
</evidence>
<accession>A0ABQ0Z7L3</accession>
<feature type="transmembrane region" description="Helical" evidence="1">
    <location>
        <begin position="124"/>
        <end position="140"/>
    </location>
</feature>
<feature type="transmembrane region" description="Helical" evidence="1">
    <location>
        <begin position="95"/>
        <end position="118"/>
    </location>
</feature>